<evidence type="ECO:0000259" key="3">
    <source>
        <dbReference type="Pfam" id="PF12777"/>
    </source>
</evidence>
<organism evidence="6 7">
    <name type="scientific">Buteo japonicus</name>
    <dbReference type="NCBI Taxonomy" id="224669"/>
    <lineage>
        <taxon>Eukaryota</taxon>
        <taxon>Metazoa</taxon>
        <taxon>Chordata</taxon>
        <taxon>Craniata</taxon>
        <taxon>Vertebrata</taxon>
        <taxon>Euteleostomi</taxon>
        <taxon>Archelosauria</taxon>
        <taxon>Archosauria</taxon>
        <taxon>Dinosauria</taxon>
        <taxon>Saurischia</taxon>
        <taxon>Theropoda</taxon>
        <taxon>Coelurosauria</taxon>
        <taxon>Aves</taxon>
        <taxon>Neognathae</taxon>
        <taxon>Neoaves</taxon>
        <taxon>Telluraves</taxon>
        <taxon>Accipitrimorphae</taxon>
        <taxon>Accipitriformes</taxon>
        <taxon>Accipitridae</taxon>
        <taxon>Accipitrinae</taxon>
        <taxon>Buteo</taxon>
    </lineage>
</organism>
<dbReference type="Proteomes" id="UP000694555">
    <property type="component" value="Unplaced"/>
</dbReference>
<dbReference type="PANTHER" id="PTHR46532">
    <property type="entry name" value="MALE FERTILITY FACTOR KL5"/>
    <property type="match status" value="1"/>
</dbReference>
<dbReference type="InterPro" id="IPR024743">
    <property type="entry name" value="Dynein_HC_stalk"/>
</dbReference>
<evidence type="ECO:0000259" key="4">
    <source>
        <dbReference type="Pfam" id="PF12780"/>
    </source>
</evidence>
<evidence type="ECO:0000313" key="6">
    <source>
        <dbReference type="Ensembl" id="ENSBJAP00000003175.1"/>
    </source>
</evidence>
<dbReference type="GO" id="GO:0045505">
    <property type="term" value="F:dynein intermediate chain binding"/>
    <property type="evidence" value="ECO:0007669"/>
    <property type="project" value="InterPro"/>
</dbReference>
<dbReference type="Gene3D" id="3.40.50.300">
    <property type="entry name" value="P-loop containing nucleotide triphosphate hydrolases"/>
    <property type="match status" value="1"/>
</dbReference>
<sequence length="450" mass="50851">MKKEYPRLSYHIECTDEVKQSVVNTMGTFQDIVAEKCVEYFERYRRRTFVTPKSYLSFIGGYKAIYKEKFANVGSLSERMRTGLAKLMEAEVSVNQLSKELVMKEKDLAVASKKADEVLLEVTMKAQAAEKVKMQVQKVKDKAQAIVDDIAIDKAAAEEKLEAARPALEEAEAALQDSITGETVELLEPYLDMEDYNLETAKKVCGNVAGLCSWTQAMAYFYGINKEVLPLKANLALQEGRLAAAQMELNNAQIQLDEKQMELDQVQAMYDMAMKEKQALLDDAEACRRKMNNATALIEGLGGEKLRWTASSKNFQNQIMNLVGNVLLATGFLSYSGPFNQEYRNLLLQLWKKAMDNSKIPYSNDLNLTGMLVDNATVGEWNLQGLPNDDLSIQNGIIVTKASRYPLLIDPQGQGKIWIKNKEKNNGLQNYMLCHMYFCDESFNYLSQRK</sequence>
<dbReference type="Pfam" id="PF12780">
    <property type="entry name" value="AAA_8"/>
    <property type="match status" value="1"/>
</dbReference>
<dbReference type="InterPro" id="IPR026983">
    <property type="entry name" value="DHC"/>
</dbReference>
<evidence type="ECO:0000256" key="2">
    <source>
        <dbReference type="SAM" id="Coils"/>
    </source>
</evidence>
<protein>
    <recommendedName>
        <fullName evidence="8">Dynein axonemal heavy chain 5</fullName>
    </recommendedName>
</protein>
<evidence type="ECO:0000259" key="5">
    <source>
        <dbReference type="Pfam" id="PF12781"/>
    </source>
</evidence>
<reference evidence="6" key="2">
    <citation type="submission" date="2025-09" db="UniProtKB">
        <authorList>
            <consortium name="Ensembl"/>
        </authorList>
    </citation>
    <scope>IDENTIFICATION</scope>
</reference>
<feature type="domain" description="Dynein heavy chain AAA module D4" evidence="4">
    <location>
        <begin position="12"/>
        <end position="64"/>
    </location>
</feature>
<dbReference type="Pfam" id="PF12781">
    <property type="entry name" value="AAA_9"/>
    <property type="match status" value="1"/>
</dbReference>
<dbReference type="Ensembl" id="ENSBJAT00000003257.1">
    <property type="protein sequence ID" value="ENSBJAP00000003175.1"/>
    <property type="gene ID" value="ENSBJAG00000002315.1"/>
</dbReference>
<dbReference type="GO" id="GO:0007018">
    <property type="term" value="P:microtubule-based movement"/>
    <property type="evidence" value="ECO:0007669"/>
    <property type="project" value="InterPro"/>
</dbReference>
<dbReference type="GO" id="GO:0005858">
    <property type="term" value="C:axonemal dynein complex"/>
    <property type="evidence" value="ECO:0007669"/>
    <property type="project" value="TreeGrafter"/>
</dbReference>
<evidence type="ECO:0000256" key="1">
    <source>
        <dbReference type="ARBA" id="ARBA00008887"/>
    </source>
</evidence>
<keyword evidence="2" id="KW-0175">Coiled coil</keyword>
<dbReference type="PANTHER" id="PTHR46532:SF13">
    <property type="entry name" value="CYTOPLASMIC DYNEIN 1 HEAVY CHAIN 1"/>
    <property type="match status" value="1"/>
</dbReference>
<proteinExistence type="inferred from homology"/>
<dbReference type="InterPro" id="IPR027417">
    <property type="entry name" value="P-loop_NTPase"/>
</dbReference>
<feature type="domain" description="Dynein heavy chain coiled coil stalk" evidence="3">
    <location>
        <begin position="179"/>
        <end position="351"/>
    </location>
</feature>
<feature type="coiled-coil region" evidence="2">
    <location>
        <begin position="87"/>
        <end position="114"/>
    </location>
</feature>
<accession>A0A8B9Z419</accession>
<dbReference type="Gene3D" id="1.20.920.20">
    <property type="match status" value="2"/>
</dbReference>
<dbReference type="GO" id="GO:0051959">
    <property type="term" value="F:dynein light intermediate chain binding"/>
    <property type="evidence" value="ECO:0007669"/>
    <property type="project" value="InterPro"/>
</dbReference>
<reference evidence="6" key="1">
    <citation type="submission" date="2025-08" db="UniProtKB">
        <authorList>
            <consortium name="Ensembl"/>
        </authorList>
    </citation>
    <scope>IDENTIFICATION</scope>
</reference>
<feature type="coiled-coil region" evidence="2">
    <location>
        <begin position="235"/>
        <end position="283"/>
    </location>
</feature>
<name>A0A8B9Z419_9AVES</name>
<dbReference type="InterPro" id="IPR035706">
    <property type="entry name" value="AAA_9"/>
</dbReference>
<dbReference type="Pfam" id="PF12777">
    <property type="entry name" value="MT"/>
    <property type="match status" value="1"/>
</dbReference>
<evidence type="ECO:0000313" key="7">
    <source>
        <dbReference type="Proteomes" id="UP000694555"/>
    </source>
</evidence>
<keyword evidence="7" id="KW-1185">Reference proteome</keyword>
<comment type="similarity">
    <text evidence="1">Belongs to the dynein heavy chain family.</text>
</comment>
<dbReference type="AlphaFoldDB" id="A0A8B9Z419"/>
<feature type="domain" description="Dynein heavy chain ATP-binding dynein motor region" evidence="5">
    <location>
        <begin position="380"/>
        <end position="430"/>
    </location>
</feature>
<dbReference type="InterPro" id="IPR024317">
    <property type="entry name" value="Dynein_heavy_chain_D4_dom"/>
</dbReference>
<evidence type="ECO:0008006" key="8">
    <source>
        <dbReference type="Google" id="ProtNLM"/>
    </source>
</evidence>